<evidence type="ECO:0000259" key="2">
    <source>
        <dbReference type="Pfam" id="PF08722"/>
    </source>
</evidence>
<gene>
    <name evidence="3" type="ORF">HH304_18030</name>
</gene>
<dbReference type="InterPro" id="IPR014833">
    <property type="entry name" value="TnsA_N"/>
</dbReference>
<dbReference type="Pfam" id="PF08722">
    <property type="entry name" value="Tn7_TnsA-like_N"/>
    <property type="match status" value="1"/>
</dbReference>
<dbReference type="Proteomes" id="UP000559010">
    <property type="component" value="Unassembled WGS sequence"/>
</dbReference>
<feature type="domain" description="TnsA endonuclease N-terminal" evidence="2">
    <location>
        <begin position="49"/>
        <end position="124"/>
    </location>
</feature>
<dbReference type="EMBL" id="JABBNU010000012">
    <property type="protein sequence ID" value="NMM50313.1"/>
    <property type="molecule type" value="Genomic_DNA"/>
</dbReference>
<evidence type="ECO:0008006" key="5">
    <source>
        <dbReference type="Google" id="ProtNLM"/>
    </source>
</evidence>
<keyword evidence="4" id="KW-1185">Reference proteome</keyword>
<evidence type="ECO:0000313" key="4">
    <source>
        <dbReference type="Proteomes" id="UP000559010"/>
    </source>
</evidence>
<dbReference type="InterPro" id="IPR011856">
    <property type="entry name" value="tRNA_endonuc-like_dom_sf"/>
</dbReference>
<accession>A0A848J0J6</accession>
<organism evidence="3 4">
    <name type="scientific">Marinigracilibium pacificum</name>
    <dbReference type="NCBI Taxonomy" id="2729599"/>
    <lineage>
        <taxon>Bacteria</taxon>
        <taxon>Pseudomonadati</taxon>
        <taxon>Bacteroidota</taxon>
        <taxon>Cytophagia</taxon>
        <taxon>Cytophagales</taxon>
        <taxon>Flammeovirgaceae</taxon>
        <taxon>Marinigracilibium</taxon>
    </lineage>
</organism>
<dbReference type="Pfam" id="PF08721">
    <property type="entry name" value="Tn7_Tnp_TnsA_C"/>
    <property type="match status" value="1"/>
</dbReference>
<reference evidence="3 4" key="1">
    <citation type="submission" date="2020-04" db="EMBL/GenBank/DDBJ databases">
        <title>Flammeovirgaceae bacterium KN852 isolated from deep sea.</title>
        <authorList>
            <person name="Zhang D.-C."/>
        </authorList>
    </citation>
    <scope>NUCLEOTIDE SEQUENCE [LARGE SCALE GENOMIC DNA]</scope>
    <source>
        <strain evidence="3 4">KN852</strain>
    </source>
</reference>
<dbReference type="RefSeq" id="WP_169684677.1">
    <property type="nucleotide sequence ID" value="NZ_JABBNU010000012.1"/>
</dbReference>
<comment type="caution">
    <text evidence="3">The sequence shown here is derived from an EMBL/GenBank/DDBJ whole genome shotgun (WGS) entry which is preliminary data.</text>
</comment>
<evidence type="ECO:0000259" key="1">
    <source>
        <dbReference type="Pfam" id="PF08721"/>
    </source>
</evidence>
<dbReference type="Gene3D" id="3.40.1350.10">
    <property type="match status" value="1"/>
</dbReference>
<feature type="domain" description="TnsA endonuclease C-terminal" evidence="1">
    <location>
        <begin position="131"/>
        <end position="214"/>
    </location>
</feature>
<proteinExistence type="predicted"/>
<evidence type="ECO:0000313" key="3">
    <source>
        <dbReference type="EMBL" id="NMM50313.1"/>
    </source>
</evidence>
<protein>
    <recommendedName>
        <fullName evidence="5">TnsA endonuclease-like protein</fullName>
    </recommendedName>
</protein>
<dbReference type="InterPro" id="IPR014832">
    <property type="entry name" value="TnsA_C"/>
</dbReference>
<sequence length="227" mass="27447">MLLIFKKRVREIGNRHRSLSGFISSEKINKDVVFESSLERDFIILQEFNDAVSCYLEQPFKVKLANDLSYTPDFIIEYFDESPEVVEIKYSDDPLLKDKKYLEKLDLMREFCKKNDFRFSLYTDVDIRVLNDEYLNNLMHLINYRNIYSFDIYSQDQMNKMKRKMSKILDFLVDEGEMTIKNLLFKLKLLEEYPGELLFYLWYLIANRFISCDLHSKINYDTKIWKD</sequence>
<dbReference type="GO" id="GO:0003676">
    <property type="term" value="F:nucleic acid binding"/>
    <property type="evidence" value="ECO:0007669"/>
    <property type="project" value="InterPro"/>
</dbReference>
<name>A0A848J0J6_9BACT</name>
<dbReference type="AlphaFoldDB" id="A0A848J0J6"/>